<dbReference type="EMBL" id="JAKFHA010000001">
    <property type="protein sequence ID" value="MCF2525722.1"/>
    <property type="molecule type" value="Genomic_DNA"/>
</dbReference>
<sequence length="241" mass="25714">MRPTGVIFAALDCDADVIEDWNRWYDLEHTPPNLLLDGVLHSRRYVAPPGLHAARRAAEGSPFAGGRSTFLTIYTLIGDPLAAFQGMTGLRDRLEAAGRMAFPADKKAVRDGDVFVSAVAAGDPAIRLPAEEVPFVGHTGVLVAQRRGGDAEAAGRAERLVAVDGVHAVWSLTSAIREGLSLDVVFVEGDEAAVAARVREAEPYGPDVEVLVDAPYRLIDALQQPWADEIRASDLPAKVGG</sequence>
<accession>A0AA41TZU5</accession>
<name>A0AA41TZU5_9ACTN</name>
<dbReference type="RefSeq" id="WP_235049751.1">
    <property type="nucleotide sequence ID" value="NZ_JAKFHA010000001.1"/>
</dbReference>
<proteinExistence type="predicted"/>
<organism evidence="1 2">
    <name type="scientific">Yinghuangia soli</name>
    <dbReference type="NCBI Taxonomy" id="2908204"/>
    <lineage>
        <taxon>Bacteria</taxon>
        <taxon>Bacillati</taxon>
        <taxon>Actinomycetota</taxon>
        <taxon>Actinomycetes</taxon>
        <taxon>Kitasatosporales</taxon>
        <taxon>Streptomycetaceae</taxon>
        <taxon>Yinghuangia</taxon>
    </lineage>
</organism>
<comment type="caution">
    <text evidence="1">The sequence shown here is derived from an EMBL/GenBank/DDBJ whole genome shotgun (WGS) entry which is preliminary data.</text>
</comment>
<evidence type="ECO:0000313" key="1">
    <source>
        <dbReference type="EMBL" id="MCF2525722.1"/>
    </source>
</evidence>
<evidence type="ECO:0000313" key="2">
    <source>
        <dbReference type="Proteomes" id="UP001165378"/>
    </source>
</evidence>
<dbReference type="Proteomes" id="UP001165378">
    <property type="component" value="Unassembled WGS sequence"/>
</dbReference>
<dbReference type="AlphaFoldDB" id="A0AA41TZU5"/>
<reference evidence="1" key="1">
    <citation type="submission" date="2022-01" db="EMBL/GenBank/DDBJ databases">
        <title>Genome-Based Taxonomic Classification of the Phylum Actinobacteria.</title>
        <authorList>
            <person name="Gao Y."/>
        </authorList>
    </citation>
    <scope>NUCLEOTIDE SEQUENCE</scope>
    <source>
        <strain evidence="1">KLBMP 8922</strain>
    </source>
</reference>
<gene>
    <name evidence="1" type="ORF">LZ495_00575</name>
</gene>
<keyword evidence="2" id="KW-1185">Reference proteome</keyword>
<protein>
    <submittedName>
        <fullName evidence="1">Uncharacterized protein</fullName>
    </submittedName>
</protein>